<sequence>MPLARRAEPGRTGFMIPACGFPPMCPAADEALFFSGVVEEHANRIKMLKRQMLGRAGFQLLRKRVLLAG</sequence>
<dbReference type="Proteomes" id="UP001501358">
    <property type="component" value="Unassembled WGS sequence"/>
</dbReference>
<reference evidence="1 2" key="1">
    <citation type="journal article" date="2019" name="Int. J. Syst. Evol. Microbiol.">
        <title>The Global Catalogue of Microorganisms (GCM) 10K type strain sequencing project: providing services to taxonomists for standard genome sequencing and annotation.</title>
        <authorList>
            <consortium name="The Broad Institute Genomics Platform"/>
            <consortium name="The Broad Institute Genome Sequencing Center for Infectious Disease"/>
            <person name="Wu L."/>
            <person name="Ma J."/>
        </authorList>
    </citation>
    <scope>NUCLEOTIDE SEQUENCE [LARGE SCALE GENOMIC DNA]</scope>
    <source>
        <strain evidence="1 2">JCM 6307</strain>
    </source>
</reference>
<evidence type="ECO:0008006" key="3">
    <source>
        <dbReference type="Google" id="ProtNLM"/>
    </source>
</evidence>
<accession>A0ABN3MTJ8</accession>
<keyword evidence="2" id="KW-1185">Reference proteome</keyword>
<organism evidence="1 2">
    <name type="scientific">Streptomyces thermolineatus</name>
    <dbReference type="NCBI Taxonomy" id="44033"/>
    <lineage>
        <taxon>Bacteria</taxon>
        <taxon>Bacillati</taxon>
        <taxon>Actinomycetota</taxon>
        <taxon>Actinomycetes</taxon>
        <taxon>Kitasatosporales</taxon>
        <taxon>Streptomycetaceae</taxon>
        <taxon>Streptomyces</taxon>
    </lineage>
</organism>
<comment type="caution">
    <text evidence="1">The sequence shown here is derived from an EMBL/GenBank/DDBJ whole genome shotgun (WGS) entry which is preliminary data.</text>
</comment>
<proteinExistence type="predicted"/>
<evidence type="ECO:0000313" key="2">
    <source>
        <dbReference type="Proteomes" id="UP001501358"/>
    </source>
</evidence>
<protein>
    <recommendedName>
        <fullName evidence="3">Transposase</fullName>
    </recommendedName>
</protein>
<gene>
    <name evidence="1" type="ORF">GCM10010406_51310</name>
</gene>
<evidence type="ECO:0000313" key="1">
    <source>
        <dbReference type="EMBL" id="GAA2508558.1"/>
    </source>
</evidence>
<dbReference type="EMBL" id="BAAATA010000045">
    <property type="protein sequence ID" value="GAA2508558.1"/>
    <property type="molecule type" value="Genomic_DNA"/>
</dbReference>
<name>A0ABN3MTJ8_9ACTN</name>